<evidence type="ECO:0000259" key="8">
    <source>
        <dbReference type="PROSITE" id="PS00794"/>
    </source>
</evidence>
<dbReference type="Pfam" id="PF01288">
    <property type="entry name" value="HPPK"/>
    <property type="match status" value="1"/>
</dbReference>
<dbReference type="KEGG" id="haby:HLVA_15500"/>
<dbReference type="Pfam" id="PF04463">
    <property type="entry name" value="2-thiour_desulf"/>
    <property type="match status" value="1"/>
</dbReference>
<evidence type="ECO:0000256" key="2">
    <source>
        <dbReference type="ARBA" id="ARBA00013253"/>
    </source>
</evidence>
<dbReference type="Gene3D" id="3.30.70.560">
    <property type="entry name" value="7,8-Dihydro-6-hydroxymethylpterin-pyrophosphokinase HPPK"/>
    <property type="match status" value="1"/>
</dbReference>
<evidence type="ECO:0000256" key="1">
    <source>
        <dbReference type="ARBA" id="ARBA00005051"/>
    </source>
</evidence>
<dbReference type="GO" id="GO:0046656">
    <property type="term" value="P:folic acid biosynthetic process"/>
    <property type="evidence" value="ECO:0007669"/>
    <property type="project" value="UniProtKB-KW"/>
</dbReference>
<sequence length="292" mass="33541">MKKNRNVYLSIGSNIGDKFFNILNAIFELNNLNDSFVVRISKLYKTEPYGYLEQDYFINVGIWLKTKLLPYELLDEIGKIELKLKRKREIKWGPRTIDIDIIFYENIKVDRTDLQIPHKEYKKRNFVLHPLKDIYYNKNILKYYSKASGRVEIYKNFDKILVSSCLLGINCKYNGGNNSRKFLKEFLKKFCIVSICPEQLGGLSTPRVPAERFGEKVVNKKGEDVSLEFYNGAKEAGKIAKVTNAKYAMLKAKSPSCGFGKIYDGSFTGRLINGNGVAADFLEKKGIKIFSV</sequence>
<dbReference type="EC" id="2.7.6.3" evidence="2"/>
<evidence type="ECO:0000256" key="6">
    <source>
        <dbReference type="ARBA" id="ARBA00022840"/>
    </source>
</evidence>
<keyword evidence="4" id="KW-0547">Nucleotide-binding</keyword>
<dbReference type="AlphaFoldDB" id="A0AAU9D4M3"/>
<keyword evidence="3" id="KW-0808">Transferase</keyword>
<evidence type="ECO:0000256" key="4">
    <source>
        <dbReference type="ARBA" id="ARBA00022741"/>
    </source>
</evidence>
<dbReference type="InterPro" id="IPR000550">
    <property type="entry name" value="Hppk"/>
</dbReference>
<evidence type="ECO:0000256" key="5">
    <source>
        <dbReference type="ARBA" id="ARBA00022777"/>
    </source>
</evidence>
<protein>
    <recommendedName>
        <fullName evidence="2">2-amino-4-hydroxy-6-hydroxymethyldihydropteridine diphosphokinase</fullName>
        <ecNumber evidence="2">2.7.6.3</ecNumber>
    </recommendedName>
</protein>
<proteinExistence type="predicted"/>
<dbReference type="GO" id="GO:0005524">
    <property type="term" value="F:ATP binding"/>
    <property type="evidence" value="ECO:0007669"/>
    <property type="project" value="UniProtKB-KW"/>
</dbReference>
<accession>A0AAU9D4M3</accession>
<evidence type="ECO:0000313" key="9">
    <source>
        <dbReference type="EMBL" id="BDU50981.1"/>
    </source>
</evidence>
<keyword evidence="5" id="KW-0418">Kinase</keyword>
<dbReference type="PANTHER" id="PTHR43071:SF1">
    <property type="entry name" value="2-AMINO-4-HYDROXY-6-HYDROXYMETHYLDIHYDROPTERIDINE PYROPHOSPHOKINASE"/>
    <property type="match status" value="1"/>
</dbReference>
<reference evidence="9 10" key="1">
    <citation type="submission" date="2022-11" db="EMBL/GenBank/DDBJ databases">
        <title>Haliovirga abyssi gen. nov., sp. nov., a mesophilic fermentative bacterium isolated from the Iheya North hydrothermal field and the proposal of Haliovirgaceae fam. nov.</title>
        <authorList>
            <person name="Miyazaki U."/>
            <person name="Tame A."/>
            <person name="Miyazaki J."/>
            <person name="Takai K."/>
            <person name="Sawayama S."/>
            <person name="Kitajima M."/>
            <person name="Okamoto A."/>
            <person name="Nakagawa S."/>
        </authorList>
    </citation>
    <scope>NUCLEOTIDE SEQUENCE [LARGE SCALE GENOMIC DNA]</scope>
    <source>
        <strain evidence="9 10">IC12</strain>
    </source>
</reference>
<keyword evidence="7" id="KW-0289">Folate biosynthesis</keyword>
<feature type="domain" description="7,8-dihydro-6-hydroxymethylpterin-pyrophosphokinase" evidence="8">
    <location>
        <begin position="91"/>
        <end position="102"/>
    </location>
</feature>
<dbReference type="Proteomes" id="UP001321582">
    <property type="component" value="Chromosome"/>
</dbReference>
<organism evidence="9 10">
    <name type="scientific">Haliovirga abyssi</name>
    <dbReference type="NCBI Taxonomy" id="2996794"/>
    <lineage>
        <taxon>Bacteria</taxon>
        <taxon>Fusobacteriati</taxon>
        <taxon>Fusobacteriota</taxon>
        <taxon>Fusobacteriia</taxon>
        <taxon>Fusobacteriales</taxon>
        <taxon>Haliovirgaceae</taxon>
        <taxon>Haliovirga</taxon>
    </lineage>
</organism>
<evidence type="ECO:0000256" key="7">
    <source>
        <dbReference type="ARBA" id="ARBA00022909"/>
    </source>
</evidence>
<keyword evidence="6" id="KW-0067">ATP-binding</keyword>
<dbReference type="PROSITE" id="PS00794">
    <property type="entry name" value="HPPK"/>
    <property type="match status" value="1"/>
</dbReference>
<dbReference type="SUPFAM" id="SSF55083">
    <property type="entry name" value="6-hydroxymethyl-7,8-dihydropterin pyrophosphokinase, HPPK"/>
    <property type="match status" value="1"/>
</dbReference>
<evidence type="ECO:0000256" key="3">
    <source>
        <dbReference type="ARBA" id="ARBA00022679"/>
    </source>
</evidence>
<dbReference type="InterPro" id="IPR035907">
    <property type="entry name" value="Hppk_sf"/>
</dbReference>
<dbReference type="NCBIfam" id="TIGR01498">
    <property type="entry name" value="folK"/>
    <property type="match status" value="1"/>
</dbReference>
<gene>
    <name evidence="9" type="ORF">HLVA_15500</name>
</gene>
<dbReference type="PANTHER" id="PTHR43071">
    <property type="entry name" value="2-AMINO-4-HYDROXY-6-HYDROXYMETHYLDIHYDROPTERIDINE PYROPHOSPHOKINASE"/>
    <property type="match status" value="1"/>
</dbReference>
<dbReference type="GO" id="GO:0003848">
    <property type="term" value="F:2-amino-4-hydroxy-6-hydroxymethyldihydropteridine diphosphokinase activity"/>
    <property type="evidence" value="ECO:0007669"/>
    <property type="project" value="UniProtKB-EC"/>
</dbReference>
<keyword evidence="10" id="KW-1185">Reference proteome</keyword>
<dbReference type="CDD" id="cd00483">
    <property type="entry name" value="HPPK"/>
    <property type="match status" value="1"/>
</dbReference>
<comment type="pathway">
    <text evidence="1">Cofactor biosynthesis; tetrahydrofolate biosynthesis; 2-amino-4-hydroxy-6-hydroxymethyl-7,8-dihydropteridine diphosphate from 7,8-dihydroneopterin triphosphate: step 4/4.</text>
</comment>
<dbReference type="GO" id="GO:0016301">
    <property type="term" value="F:kinase activity"/>
    <property type="evidence" value="ECO:0007669"/>
    <property type="project" value="UniProtKB-KW"/>
</dbReference>
<dbReference type="EMBL" id="AP027059">
    <property type="protein sequence ID" value="BDU50981.1"/>
    <property type="molecule type" value="Genomic_DNA"/>
</dbReference>
<name>A0AAU9D4M3_9FUSO</name>
<evidence type="ECO:0000313" key="10">
    <source>
        <dbReference type="Proteomes" id="UP001321582"/>
    </source>
</evidence>
<dbReference type="InterPro" id="IPR007553">
    <property type="entry name" value="2-thiour_desulf"/>
</dbReference>